<protein>
    <recommendedName>
        <fullName evidence="1">DUF6998 domain-containing protein</fullName>
    </recommendedName>
</protein>
<evidence type="ECO:0000313" key="3">
    <source>
        <dbReference type="Proteomes" id="UP000245370"/>
    </source>
</evidence>
<dbReference type="AlphaFoldDB" id="A0A2U2X3B8"/>
<dbReference type="Pfam" id="PF22522">
    <property type="entry name" value="DUF6998"/>
    <property type="match status" value="1"/>
</dbReference>
<dbReference type="OrthoDB" id="7503989at2"/>
<gene>
    <name evidence="2" type="ORF">DIT68_14240</name>
</gene>
<evidence type="ECO:0000259" key="1">
    <source>
        <dbReference type="Pfam" id="PF22522"/>
    </source>
</evidence>
<dbReference type="RefSeq" id="WP_109360489.1">
    <property type="nucleotide sequence ID" value="NZ_QFRJ01000014.1"/>
</dbReference>
<comment type="caution">
    <text evidence="2">The sequence shown here is derived from an EMBL/GenBank/DDBJ whole genome shotgun (WGS) entry which is preliminary data.</text>
</comment>
<dbReference type="Proteomes" id="UP000245370">
    <property type="component" value="Unassembled WGS sequence"/>
</dbReference>
<dbReference type="InterPro" id="IPR054267">
    <property type="entry name" value="DUF6998"/>
</dbReference>
<name>A0A2U2X3B8_9FLAO</name>
<organism evidence="2 3">
    <name type="scientific">Brumimicrobium oceani</name>
    <dbReference type="NCBI Taxonomy" id="2100725"/>
    <lineage>
        <taxon>Bacteria</taxon>
        <taxon>Pseudomonadati</taxon>
        <taxon>Bacteroidota</taxon>
        <taxon>Flavobacteriia</taxon>
        <taxon>Flavobacteriales</taxon>
        <taxon>Crocinitomicaceae</taxon>
        <taxon>Brumimicrobium</taxon>
    </lineage>
</organism>
<reference evidence="2 3" key="1">
    <citation type="submission" date="2018-05" db="EMBL/GenBank/DDBJ databases">
        <title>Brumimicrobium oceani sp. nov., isolated from coastal sediment.</title>
        <authorList>
            <person name="Kou Y."/>
        </authorList>
    </citation>
    <scope>NUCLEOTIDE SEQUENCE [LARGE SCALE GENOMIC DNA]</scope>
    <source>
        <strain evidence="2 3">C305</strain>
    </source>
</reference>
<evidence type="ECO:0000313" key="2">
    <source>
        <dbReference type="EMBL" id="PWH82260.1"/>
    </source>
</evidence>
<reference evidence="2 3" key="2">
    <citation type="submission" date="2018-05" db="EMBL/GenBank/DDBJ databases">
        <authorList>
            <person name="Lanie J.A."/>
            <person name="Ng W.-L."/>
            <person name="Kazmierczak K.M."/>
            <person name="Andrzejewski T.M."/>
            <person name="Davidsen T.M."/>
            <person name="Wayne K.J."/>
            <person name="Tettelin H."/>
            <person name="Glass J.I."/>
            <person name="Rusch D."/>
            <person name="Podicherti R."/>
            <person name="Tsui H.-C.T."/>
            <person name="Winkler M.E."/>
        </authorList>
    </citation>
    <scope>NUCLEOTIDE SEQUENCE [LARGE SCALE GENOMIC DNA]</scope>
    <source>
        <strain evidence="2 3">C305</strain>
    </source>
</reference>
<keyword evidence="3" id="KW-1185">Reference proteome</keyword>
<sequence>MKAEELQQTIRELWGIVRKLEDNYKKDNRKFTVDGHLLGSIGEVYAKEKFNLELLKNSEKRHDAIDPATNKKYQIKITQRNKVGLSSEPDNLIVIKIKESGLPVISYKGCGKIVWESIKHKKGKQKFISINQLSVLKQNV</sequence>
<feature type="domain" description="DUF6998" evidence="1">
    <location>
        <begin position="12"/>
        <end position="140"/>
    </location>
</feature>
<proteinExistence type="predicted"/>
<accession>A0A2U2X3B8</accession>
<dbReference type="EMBL" id="QFRJ01000014">
    <property type="protein sequence ID" value="PWH82260.1"/>
    <property type="molecule type" value="Genomic_DNA"/>
</dbReference>